<reference evidence="4" key="1">
    <citation type="journal article" date="2014" name="PLoS ONE">
        <title>Transcriptome-Based Identification of ABC Transporters in the Western Tarnished Plant Bug Lygus hesperus.</title>
        <authorList>
            <person name="Hull J.J."/>
            <person name="Chaney K."/>
            <person name="Geib S.M."/>
            <person name="Fabrick J.A."/>
            <person name="Brent C.S."/>
            <person name="Walsh D."/>
            <person name="Lavine L.C."/>
        </authorList>
    </citation>
    <scope>NUCLEOTIDE SEQUENCE</scope>
</reference>
<dbReference type="Gene3D" id="3.10.100.10">
    <property type="entry name" value="Mannose-Binding Protein A, subunit A"/>
    <property type="match status" value="1"/>
</dbReference>
<evidence type="ECO:0000256" key="2">
    <source>
        <dbReference type="SAM" id="SignalP"/>
    </source>
</evidence>
<proteinExistence type="predicted"/>
<protein>
    <submittedName>
        <fullName evidence="4">Perlucin-like protein</fullName>
    </submittedName>
</protein>
<dbReference type="EMBL" id="GBHO01036636">
    <property type="protein sequence ID" value="JAG06968.1"/>
    <property type="molecule type" value="Transcribed_RNA"/>
</dbReference>
<feature type="chain" id="PRO_5002069132" evidence="2">
    <location>
        <begin position="21"/>
        <end position="254"/>
    </location>
</feature>
<feature type="signal peptide" evidence="2">
    <location>
        <begin position="1"/>
        <end position="20"/>
    </location>
</feature>
<reference evidence="4" key="2">
    <citation type="submission" date="2014-07" db="EMBL/GenBank/DDBJ databases">
        <authorList>
            <person name="Hull J."/>
        </authorList>
    </citation>
    <scope>NUCLEOTIDE SEQUENCE</scope>
</reference>
<feature type="non-terminal residue" evidence="4">
    <location>
        <position position="1"/>
    </location>
</feature>
<gene>
    <name evidence="4" type="primary">PLCL_3</name>
    <name evidence="4" type="ORF">CM83_38586</name>
</gene>
<evidence type="ECO:0000259" key="3">
    <source>
        <dbReference type="PROSITE" id="PS50041"/>
    </source>
</evidence>
<keyword evidence="2" id="KW-0732">Signal</keyword>
<dbReference type="InterPro" id="IPR016187">
    <property type="entry name" value="CTDL_fold"/>
</dbReference>
<name>A0A0A9WKD9_LYGHE</name>
<feature type="domain" description="C-type lectin" evidence="3">
    <location>
        <begin position="124"/>
        <end position="235"/>
    </location>
</feature>
<dbReference type="InterPro" id="IPR016186">
    <property type="entry name" value="C-type_lectin-like/link_sf"/>
</dbReference>
<dbReference type="InterPro" id="IPR001304">
    <property type="entry name" value="C-type_lectin-like"/>
</dbReference>
<evidence type="ECO:0000256" key="1">
    <source>
        <dbReference type="SAM" id="MobiDB-lite"/>
    </source>
</evidence>
<dbReference type="PROSITE" id="PS50041">
    <property type="entry name" value="C_TYPE_LECTIN_2"/>
    <property type="match status" value="1"/>
</dbReference>
<dbReference type="Pfam" id="PF00059">
    <property type="entry name" value="Lectin_C"/>
    <property type="match status" value="1"/>
</dbReference>
<dbReference type="SUPFAM" id="SSF56436">
    <property type="entry name" value="C-type lectin-like"/>
    <property type="match status" value="1"/>
</dbReference>
<organism evidence="4">
    <name type="scientific">Lygus hesperus</name>
    <name type="common">Western plant bug</name>
    <dbReference type="NCBI Taxonomy" id="30085"/>
    <lineage>
        <taxon>Eukaryota</taxon>
        <taxon>Metazoa</taxon>
        <taxon>Ecdysozoa</taxon>
        <taxon>Arthropoda</taxon>
        <taxon>Hexapoda</taxon>
        <taxon>Insecta</taxon>
        <taxon>Pterygota</taxon>
        <taxon>Neoptera</taxon>
        <taxon>Paraneoptera</taxon>
        <taxon>Hemiptera</taxon>
        <taxon>Heteroptera</taxon>
        <taxon>Panheteroptera</taxon>
        <taxon>Cimicomorpha</taxon>
        <taxon>Miridae</taxon>
        <taxon>Mirini</taxon>
        <taxon>Lygus</taxon>
    </lineage>
</organism>
<sequence length="254" mass="28501">IMSAIKEAVFFCSVFLGIAGANIIDRSDVQTELNVNINVSSIDVFRGSILLEVNTKKNNKSSMFATNSGSALPTNDENVDQPKSNALRTNHGVVVDVVGYLDMPTLNHTYLVGDYSTQPRPVQYVIVMDKVNWYDAVFYCKARQMDLAIVRSETDHQLMIKLMNQSGIPQVEGTYGVWLGGTNLESDHGFYWITDGVSFSNSYSNWGPGQPSGGQQCLHYWYRNSTWQWDDMWCSNGVEHDGYVDSPFACEYLL</sequence>
<dbReference type="InterPro" id="IPR050111">
    <property type="entry name" value="C-type_lectin/snaclec_domain"/>
</dbReference>
<dbReference type="SMART" id="SM00034">
    <property type="entry name" value="CLECT"/>
    <property type="match status" value="1"/>
</dbReference>
<evidence type="ECO:0000313" key="4">
    <source>
        <dbReference type="EMBL" id="JAG06968.1"/>
    </source>
</evidence>
<accession>A0A0A9WKD9</accession>
<dbReference type="CDD" id="cd00037">
    <property type="entry name" value="CLECT"/>
    <property type="match status" value="1"/>
</dbReference>
<feature type="region of interest" description="Disordered" evidence="1">
    <location>
        <begin position="64"/>
        <end position="84"/>
    </location>
</feature>
<dbReference type="AlphaFoldDB" id="A0A0A9WKD9"/>
<dbReference type="PANTHER" id="PTHR22803">
    <property type="entry name" value="MANNOSE, PHOSPHOLIPASE, LECTIN RECEPTOR RELATED"/>
    <property type="match status" value="1"/>
</dbReference>